<evidence type="ECO:0000256" key="2">
    <source>
        <dbReference type="ARBA" id="ARBA00023125"/>
    </source>
</evidence>
<dbReference type="Pfam" id="PF14278">
    <property type="entry name" value="TetR_C_8"/>
    <property type="match status" value="1"/>
</dbReference>
<name>A0ABT7L207_9BACI</name>
<dbReference type="InterPro" id="IPR001647">
    <property type="entry name" value="HTH_TetR"/>
</dbReference>
<evidence type="ECO:0000313" key="5">
    <source>
        <dbReference type="EMBL" id="MDL4839881.1"/>
    </source>
</evidence>
<feature type="domain" description="HTH tetR-type" evidence="4">
    <location>
        <begin position="8"/>
        <end position="68"/>
    </location>
</feature>
<reference evidence="5 6" key="1">
    <citation type="submission" date="2023-06" db="EMBL/GenBank/DDBJ databases">
        <title>Aquibacillus rhizosphaerae LR5S19.</title>
        <authorList>
            <person name="Sun J.-Q."/>
        </authorList>
    </citation>
    <scope>NUCLEOTIDE SEQUENCE [LARGE SCALE GENOMIC DNA]</scope>
    <source>
        <strain evidence="5 6">LR5S19</strain>
    </source>
</reference>
<evidence type="ECO:0000313" key="6">
    <source>
        <dbReference type="Proteomes" id="UP001235343"/>
    </source>
</evidence>
<evidence type="ECO:0000259" key="4">
    <source>
        <dbReference type="PROSITE" id="PS50977"/>
    </source>
</evidence>
<dbReference type="EMBL" id="JASTZU010000018">
    <property type="protein sequence ID" value="MDL4839881.1"/>
    <property type="molecule type" value="Genomic_DNA"/>
</dbReference>
<dbReference type="RefSeq" id="WP_285930850.1">
    <property type="nucleotide sequence ID" value="NZ_JASTZU010000018.1"/>
</dbReference>
<sequence length="195" mass="23510">MKKDLRIIKTQESLRHALLSLLKTKSIETITIAELCRLAQINRGTFYLHYKDVHEVFKEYLDVIVEDLRKSYEEPYYKTNYKIKDITADMIKIFHHVKKYQDFYQIIFDERIPMMYYYLLFDTVRTFMRDSIEEGLLTSQPDLQVDYLISYQTNAILGILIEWHRQEYKTSIKELNMQLITIVSLHNPIRMHGND</sequence>
<evidence type="ECO:0000256" key="3">
    <source>
        <dbReference type="PROSITE-ProRule" id="PRU00335"/>
    </source>
</evidence>
<accession>A0ABT7L207</accession>
<evidence type="ECO:0000256" key="1">
    <source>
        <dbReference type="ARBA" id="ARBA00022491"/>
    </source>
</evidence>
<dbReference type="Gene3D" id="1.10.357.10">
    <property type="entry name" value="Tetracycline Repressor, domain 2"/>
    <property type="match status" value="1"/>
</dbReference>
<gene>
    <name evidence="5" type="ORF">QQS35_05350</name>
</gene>
<dbReference type="SUPFAM" id="SSF46689">
    <property type="entry name" value="Homeodomain-like"/>
    <property type="match status" value="1"/>
</dbReference>
<organism evidence="5 6">
    <name type="scientific">Aquibacillus rhizosphaerae</name>
    <dbReference type="NCBI Taxonomy" id="3051431"/>
    <lineage>
        <taxon>Bacteria</taxon>
        <taxon>Bacillati</taxon>
        <taxon>Bacillota</taxon>
        <taxon>Bacilli</taxon>
        <taxon>Bacillales</taxon>
        <taxon>Bacillaceae</taxon>
        <taxon>Aquibacillus</taxon>
    </lineage>
</organism>
<feature type="DNA-binding region" description="H-T-H motif" evidence="3">
    <location>
        <begin position="31"/>
        <end position="50"/>
    </location>
</feature>
<dbReference type="Proteomes" id="UP001235343">
    <property type="component" value="Unassembled WGS sequence"/>
</dbReference>
<keyword evidence="6" id="KW-1185">Reference proteome</keyword>
<protein>
    <submittedName>
        <fullName evidence="5">TetR-like C-terminal domain-containing protein</fullName>
    </submittedName>
</protein>
<dbReference type="PANTHER" id="PTHR43479:SF7">
    <property type="entry name" value="TETR-FAMILY TRANSCRIPTIONAL REGULATOR"/>
    <property type="match status" value="1"/>
</dbReference>
<comment type="caution">
    <text evidence="5">The sequence shown here is derived from an EMBL/GenBank/DDBJ whole genome shotgun (WGS) entry which is preliminary data.</text>
</comment>
<dbReference type="InterPro" id="IPR050624">
    <property type="entry name" value="HTH-type_Tx_Regulator"/>
</dbReference>
<dbReference type="PANTHER" id="PTHR43479">
    <property type="entry name" value="ACREF/ENVCD OPERON REPRESSOR-RELATED"/>
    <property type="match status" value="1"/>
</dbReference>
<keyword evidence="1" id="KW-0678">Repressor</keyword>
<dbReference type="PROSITE" id="PS50977">
    <property type="entry name" value="HTH_TETR_2"/>
    <property type="match status" value="1"/>
</dbReference>
<proteinExistence type="predicted"/>
<dbReference type="InterPro" id="IPR009057">
    <property type="entry name" value="Homeodomain-like_sf"/>
</dbReference>
<keyword evidence="2 3" id="KW-0238">DNA-binding</keyword>
<dbReference type="InterPro" id="IPR039532">
    <property type="entry name" value="TetR_C_Firmicutes"/>
</dbReference>